<evidence type="ECO:0000256" key="5">
    <source>
        <dbReference type="SAM" id="MobiDB-lite"/>
    </source>
</evidence>
<keyword evidence="1" id="KW-0479">Metal-binding</keyword>
<dbReference type="GO" id="GO:0008270">
    <property type="term" value="F:zinc ion binding"/>
    <property type="evidence" value="ECO:0007669"/>
    <property type="project" value="UniProtKB-KW"/>
</dbReference>
<name>A0A371EJZ7_MUCPR</name>
<dbReference type="InterPro" id="IPR001841">
    <property type="entry name" value="Znf_RING"/>
</dbReference>
<keyword evidence="2 4" id="KW-0863">Zinc-finger</keyword>
<proteinExistence type="predicted"/>
<feature type="non-terminal residue" evidence="7">
    <location>
        <position position="1"/>
    </location>
</feature>
<dbReference type="PROSITE" id="PS50089">
    <property type="entry name" value="ZF_RING_2"/>
    <property type="match status" value="1"/>
</dbReference>
<dbReference type="Proteomes" id="UP000257109">
    <property type="component" value="Unassembled WGS sequence"/>
</dbReference>
<gene>
    <name evidence="7" type="primary">XBAT35</name>
    <name evidence="7" type="ORF">CR513_54877</name>
</gene>
<dbReference type="Gene3D" id="3.30.40.10">
    <property type="entry name" value="Zinc/RING finger domain, C3HC4 (zinc finger)"/>
    <property type="match status" value="1"/>
</dbReference>
<dbReference type="Pfam" id="PF13920">
    <property type="entry name" value="zf-C3HC4_3"/>
    <property type="match status" value="1"/>
</dbReference>
<reference evidence="7" key="1">
    <citation type="submission" date="2018-05" db="EMBL/GenBank/DDBJ databases">
        <title>Draft genome of Mucuna pruriens seed.</title>
        <authorList>
            <person name="Nnadi N.E."/>
            <person name="Vos R."/>
            <person name="Hasami M.H."/>
            <person name="Devisetty U.K."/>
            <person name="Aguiy J.C."/>
        </authorList>
    </citation>
    <scope>NUCLEOTIDE SEQUENCE [LARGE SCALE GENOMIC DNA]</scope>
    <source>
        <strain evidence="7">JCA_2017</strain>
    </source>
</reference>
<dbReference type="STRING" id="157652.A0A371EJZ7"/>
<feature type="domain" description="RING-type" evidence="6">
    <location>
        <begin position="155"/>
        <end position="194"/>
    </location>
</feature>
<accession>A0A371EJZ7</accession>
<dbReference type="GO" id="GO:0061630">
    <property type="term" value="F:ubiquitin protein ligase activity"/>
    <property type="evidence" value="ECO:0007669"/>
    <property type="project" value="TreeGrafter"/>
</dbReference>
<dbReference type="OrthoDB" id="1711136at2759"/>
<evidence type="ECO:0000256" key="4">
    <source>
        <dbReference type="PROSITE-ProRule" id="PRU00175"/>
    </source>
</evidence>
<dbReference type="EMBL" id="QJKJ01013472">
    <property type="protein sequence ID" value="RDX66357.1"/>
    <property type="molecule type" value="Genomic_DNA"/>
</dbReference>
<dbReference type="SUPFAM" id="SSF57850">
    <property type="entry name" value="RING/U-box"/>
    <property type="match status" value="1"/>
</dbReference>
<protein>
    <submittedName>
        <fullName evidence="7">E3 ubiquitin-protein ligase XBAT35</fullName>
    </submittedName>
</protein>
<keyword evidence="8" id="KW-1185">Reference proteome</keyword>
<feature type="region of interest" description="Disordered" evidence="5">
    <location>
        <begin position="34"/>
        <end position="58"/>
    </location>
</feature>
<sequence>ASPGFLQNNVATSPPIAPPTVEDTELAMSISASLQSAMQKRPPFPDAQPNFEASSSSTAMNTGNHGFWAHQIQIQLVHEANLGGKSQHLQSHVNDSDFAGLTASGLDFNPSTLPIVDGPIHYPSIDSSPVDMTSPNVEKLPKEEEKNASANNSSCMICLDAPAKGACIPYGHVAGCMSCLNEVKAKKWGCPVCRAKIVQVIKLYH</sequence>
<comment type="caution">
    <text evidence="7">The sequence shown here is derived from an EMBL/GenBank/DDBJ whole genome shotgun (WGS) entry which is preliminary data.</text>
</comment>
<keyword evidence="3" id="KW-0862">Zinc</keyword>
<evidence type="ECO:0000256" key="1">
    <source>
        <dbReference type="ARBA" id="ARBA00022723"/>
    </source>
</evidence>
<dbReference type="InterPro" id="IPR013083">
    <property type="entry name" value="Znf_RING/FYVE/PHD"/>
</dbReference>
<evidence type="ECO:0000256" key="3">
    <source>
        <dbReference type="ARBA" id="ARBA00022833"/>
    </source>
</evidence>
<dbReference type="PANTHER" id="PTHR46858">
    <property type="entry name" value="OS05G0521000 PROTEIN"/>
    <property type="match status" value="1"/>
</dbReference>
<evidence type="ECO:0000313" key="8">
    <source>
        <dbReference type="Proteomes" id="UP000257109"/>
    </source>
</evidence>
<evidence type="ECO:0000256" key="2">
    <source>
        <dbReference type="ARBA" id="ARBA00022771"/>
    </source>
</evidence>
<dbReference type="AlphaFoldDB" id="A0A371EJZ7"/>
<organism evidence="7 8">
    <name type="scientific">Mucuna pruriens</name>
    <name type="common">Velvet bean</name>
    <name type="synonym">Dolichos pruriens</name>
    <dbReference type="NCBI Taxonomy" id="157652"/>
    <lineage>
        <taxon>Eukaryota</taxon>
        <taxon>Viridiplantae</taxon>
        <taxon>Streptophyta</taxon>
        <taxon>Embryophyta</taxon>
        <taxon>Tracheophyta</taxon>
        <taxon>Spermatophyta</taxon>
        <taxon>Magnoliopsida</taxon>
        <taxon>eudicotyledons</taxon>
        <taxon>Gunneridae</taxon>
        <taxon>Pentapetalae</taxon>
        <taxon>rosids</taxon>
        <taxon>fabids</taxon>
        <taxon>Fabales</taxon>
        <taxon>Fabaceae</taxon>
        <taxon>Papilionoideae</taxon>
        <taxon>50 kb inversion clade</taxon>
        <taxon>NPAAA clade</taxon>
        <taxon>indigoferoid/millettioid clade</taxon>
        <taxon>Phaseoleae</taxon>
        <taxon>Mucuna</taxon>
    </lineage>
</organism>
<evidence type="ECO:0000259" key="6">
    <source>
        <dbReference type="PROSITE" id="PS50089"/>
    </source>
</evidence>
<evidence type="ECO:0000313" key="7">
    <source>
        <dbReference type="EMBL" id="RDX66357.1"/>
    </source>
</evidence>
<dbReference type="PANTHER" id="PTHR46858:SF7">
    <property type="entry name" value="RING-TYPE DOMAIN-CONTAINING PROTEIN"/>
    <property type="match status" value="1"/>
</dbReference>
<dbReference type="GO" id="GO:0016567">
    <property type="term" value="P:protein ubiquitination"/>
    <property type="evidence" value="ECO:0007669"/>
    <property type="project" value="TreeGrafter"/>
</dbReference>
<feature type="non-terminal residue" evidence="7">
    <location>
        <position position="205"/>
    </location>
</feature>